<dbReference type="GO" id="GO:0005524">
    <property type="term" value="F:ATP binding"/>
    <property type="evidence" value="ECO:0007669"/>
    <property type="project" value="UniProtKB-UniRule"/>
</dbReference>
<dbReference type="NCBIfam" id="TIGR00636">
    <property type="entry name" value="PduO_Nterm"/>
    <property type="match status" value="1"/>
</dbReference>
<feature type="domain" description="Cobalamin adenosyltransferase-like" evidence="5">
    <location>
        <begin position="12"/>
        <end position="180"/>
    </location>
</feature>
<evidence type="ECO:0000313" key="7">
    <source>
        <dbReference type="Proteomes" id="UP000027997"/>
    </source>
</evidence>
<comment type="caution">
    <text evidence="6">The sequence shown here is derived from an EMBL/GenBank/DDBJ whole genome shotgun (WGS) entry which is preliminary data.</text>
</comment>
<dbReference type="GO" id="GO:0008817">
    <property type="term" value="F:corrinoid adenosyltransferase activity"/>
    <property type="evidence" value="ECO:0007669"/>
    <property type="project" value="UniProtKB-UniRule"/>
</dbReference>
<organism evidence="6 7">
    <name type="scientific">Endozoicomonas elysicola</name>
    <dbReference type="NCBI Taxonomy" id="305900"/>
    <lineage>
        <taxon>Bacteria</taxon>
        <taxon>Pseudomonadati</taxon>
        <taxon>Pseudomonadota</taxon>
        <taxon>Gammaproteobacteria</taxon>
        <taxon>Oceanospirillales</taxon>
        <taxon>Endozoicomonadaceae</taxon>
        <taxon>Endozoicomonas</taxon>
    </lineage>
</organism>
<evidence type="ECO:0000256" key="1">
    <source>
        <dbReference type="ARBA" id="ARBA00022679"/>
    </source>
</evidence>
<evidence type="ECO:0000256" key="4">
    <source>
        <dbReference type="RuleBase" id="RU366026"/>
    </source>
</evidence>
<keyword evidence="3 4" id="KW-0067">ATP-binding</keyword>
<dbReference type="SUPFAM" id="SSF89028">
    <property type="entry name" value="Cobalamin adenosyltransferase-like"/>
    <property type="match status" value="1"/>
</dbReference>
<proteinExistence type="inferred from homology"/>
<dbReference type="GO" id="GO:0009236">
    <property type="term" value="P:cobalamin biosynthetic process"/>
    <property type="evidence" value="ECO:0007669"/>
    <property type="project" value="UniProtKB-UniRule"/>
</dbReference>
<evidence type="ECO:0000256" key="2">
    <source>
        <dbReference type="ARBA" id="ARBA00022741"/>
    </source>
</evidence>
<keyword evidence="1 4" id="KW-0808">Transferase</keyword>
<dbReference type="InterPro" id="IPR029499">
    <property type="entry name" value="PduO-typ"/>
</dbReference>
<name>A0A081K946_9GAMM</name>
<dbReference type="eggNOG" id="COG2096">
    <property type="taxonomic scope" value="Bacteria"/>
</dbReference>
<dbReference type="STRING" id="305900.GV64_07900"/>
<comment type="similarity">
    <text evidence="4">Belongs to the Cob(I)alamin adenosyltransferase family.</text>
</comment>
<evidence type="ECO:0000313" key="6">
    <source>
        <dbReference type="EMBL" id="KEI70672.1"/>
    </source>
</evidence>
<dbReference type="InterPro" id="IPR016030">
    <property type="entry name" value="CblAdoTrfase-like"/>
</dbReference>
<dbReference type="PANTHER" id="PTHR12213:SF0">
    <property type="entry name" value="CORRINOID ADENOSYLTRANSFERASE MMAB"/>
    <property type="match status" value="1"/>
</dbReference>
<keyword evidence="7" id="KW-1185">Reference proteome</keyword>
<dbReference type="EMBL" id="JOJP01000001">
    <property type="protein sequence ID" value="KEI70672.1"/>
    <property type="molecule type" value="Genomic_DNA"/>
</dbReference>
<dbReference type="RefSeq" id="WP_020580723.1">
    <property type="nucleotide sequence ID" value="NZ_JOJP01000001.1"/>
</dbReference>
<comment type="pathway">
    <text evidence="4">Cofactor biosynthesis; adenosylcobalamin biosynthesis; adenosylcobalamin from cob(II)yrinate a,c-diamide: step 2/7.</text>
</comment>
<dbReference type="UniPathway" id="UPA00148">
    <property type="reaction ID" value="UER00233"/>
</dbReference>
<dbReference type="AlphaFoldDB" id="A0A081K946"/>
<evidence type="ECO:0000256" key="3">
    <source>
        <dbReference type="ARBA" id="ARBA00022840"/>
    </source>
</evidence>
<dbReference type="Pfam" id="PF01923">
    <property type="entry name" value="Cob_adeno_trans"/>
    <property type="match status" value="1"/>
</dbReference>
<comment type="catalytic activity">
    <reaction evidence="4">
        <text>2 cob(II)alamin + reduced [electron-transfer flavoprotein] + 2 ATP = 2 adenosylcob(III)alamin + 2 triphosphate + oxidized [electron-transfer flavoprotein] + 3 H(+)</text>
        <dbReference type="Rhea" id="RHEA:28671"/>
        <dbReference type="Rhea" id="RHEA-COMP:10685"/>
        <dbReference type="Rhea" id="RHEA-COMP:10686"/>
        <dbReference type="ChEBI" id="CHEBI:15378"/>
        <dbReference type="ChEBI" id="CHEBI:16304"/>
        <dbReference type="ChEBI" id="CHEBI:18036"/>
        <dbReference type="ChEBI" id="CHEBI:18408"/>
        <dbReference type="ChEBI" id="CHEBI:30616"/>
        <dbReference type="ChEBI" id="CHEBI:57692"/>
        <dbReference type="ChEBI" id="CHEBI:58307"/>
        <dbReference type="EC" id="2.5.1.17"/>
    </reaction>
</comment>
<keyword evidence="2 4" id="KW-0547">Nucleotide-binding</keyword>
<dbReference type="EC" id="2.5.1.17" evidence="4"/>
<sequence length="204" mass="23106">MTEKKGYRLTRIYTRTGDKGTTRIGDGQQLPKSHPRIHAIGSVDETNSWLGMLIHSLKQESEVTVDQLKQIQDIQHRMFDVGGELAMPGYQLIQEEHTKAIEALIDELNEPLPPLKNFTLPGGGQSACHCHMARTVSRRAERHVIELNDVLQESGEKVNEPLLKFVNRLSDLMYVLGRHCALKDEGEVLWQASEKSKITDQDQK</sequence>
<keyword evidence="4" id="KW-0169">Cobalamin biosynthesis</keyword>
<accession>A0A081K946</accession>
<evidence type="ECO:0000259" key="5">
    <source>
        <dbReference type="Pfam" id="PF01923"/>
    </source>
</evidence>
<reference evidence="6 7" key="1">
    <citation type="submission" date="2014-06" db="EMBL/GenBank/DDBJ databases">
        <title>Whole Genome Sequences of Three Symbiotic Endozoicomonas Bacteria.</title>
        <authorList>
            <person name="Neave M.J."/>
            <person name="Apprill A."/>
            <person name="Voolstra C.R."/>
        </authorList>
    </citation>
    <scope>NUCLEOTIDE SEQUENCE [LARGE SCALE GENOMIC DNA]</scope>
    <source>
        <strain evidence="6 7">DSM 22380</strain>
    </source>
</reference>
<gene>
    <name evidence="6" type="ORF">GV64_07900</name>
</gene>
<protein>
    <recommendedName>
        <fullName evidence="4">Corrinoid adenosyltransferase</fullName>
        <ecNumber evidence="4">2.5.1.17</ecNumber>
    </recommendedName>
    <alternativeName>
        <fullName evidence="4">Cob(II)alamin adenosyltransferase</fullName>
    </alternativeName>
    <alternativeName>
        <fullName evidence="4">Cob(II)yrinic acid a,c-diamide adenosyltransferase</fullName>
    </alternativeName>
    <alternativeName>
        <fullName evidence="4">Cobinamide/cobalamin adenosyltransferase</fullName>
    </alternativeName>
</protein>
<dbReference type="Proteomes" id="UP000027997">
    <property type="component" value="Unassembled WGS sequence"/>
</dbReference>
<comment type="catalytic activity">
    <reaction evidence="4">
        <text>2 cob(II)yrinate a,c diamide + reduced [electron-transfer flavoprotein] + 2 ATP = 2 adenosylcob(III)yrinate a,c-diamide + 2 triphosphate + oxidized [electron-transfer flavoprotein] + 3 H(+)</text>
        <dbReference type="Rhea" id="RHEA:11528"/>
        <dbReference type="Rhea" id="RHEA-COMP:10685"/>
        <dbReference type="Rhea" id="RHEA-COMP:10686"/>
        <dbReference type="ChEBI" id="CHEBI:15378"/>
        <dbReference type="ChEBI" id="CHEBI:18036"/>
        <dbReference type="ChEBI" id="CHEBI:30616"/>
        <dbReference type="ChEBI" id="CHEBI:57692"/>
        <dbReference type="ChEBI" id="CHEBI:58307"/>
        <dbReference type="ChEBI" id="CHEBI:58503"/>
        <dbReference type="ChEBI" id="CHEBI:58537"/>
        <dbReference type="EC" id="2.5.1.17"/>
    </reaction>
</comment>
<dbReference type="PANTHER" id="PTHR12213">
    <property type="entry name" value="CORRINOID ADENOSYLTRANSFERASE"/>
    <property type="match status" value="1"/>
</dbReference>
<dbReference type="InterPro" id="IPR036451">
    <property type="entry name" value="CblAdoTrfase-like_sf"/>
</dbReference>
<dbReference type="Gene3D" id="1.20.1200.10">
    <property type="entry name" value="Cobalamin adenosyltransferase-like"/>
    <property type="match status" value="1"/>
</dbReference>